<dbReference type="AlphaFoldDB" id="A0AAW2W7Y7"/>
<dbReference type="InterPro" id="IPR027443">
    <property type="entry name" value="IPNS-like_sf"/>
</dbReference>
<dbReference type="Gene3D" id="2.60.120.330">
    <property type="entry name" value="B-lactam Antibiotic, Isopenicillin N Synthase, Chain"/>
    <property type="match status" value="1"/>
</dbReference>
<dbReference type="InterPro" id="IPR050295">
    <property type="entry name" value="Plant_2OG-oxidoreductases"/>
</dbReference>
<keyword evidence="1" id="KW-0479">Metal-binding</keyword>
<gene>
    <name evidence="4" type="ORF">Sradi_0445500</name>
</gene>
<keyword evidence="2" id="KW-0408">Iron</keyword>
<dbReference type="EMBL" id="JACGWJ010000002">
    <property type="protein sequence ID" value="KAL0437376.1"/>
    <property type="molecule type" value="Genomic_DNA"/>
</dbReference>
<evidence type="ECO:0000256" key="2">
    <source>
        <dbReference type="ARBA" id="ARBA00023004"/>
    </source>
</evidence>
<dbReference type="Pfam" id="PF14226">
    <property type="entry name" value="DIOX_N"/>
    <property type="match status" value="1"/>
</dbReference>
<reference evidence="4" key="1">
    <citation type="submission" date="2020-06" db="EMBL/GenBank/DDBJ databases">
        <authorList>
            <person name="Li T."/>
            <person name="Hu X."/>
            <person name="Zhang T."/>
            <person name="Song X."/>
            <person name="Zhang H."/>
            <person name="Dai N."/>
            <person name="Sheng W."/>
            <person name="Hou X."/>
            <person name="Wei L."/>
        </authorList>
    </citation>
    <scope>NUCLEOTIDE SEQUENCE</scope>
    <source>
        <strain evidence="4">G02</strain>
        <tissue evidence="4">Leaf</tissue>
    </source>
</reference>
<name>A0AAW2W7Y7_SESRA</name>
<dbReference type="PANTHER" id="PTHR47991">
    <property type="entry name" value="OXOGLUTARATE/IRON-DEPENDENT DIOXYGENASE"/>
    <property type="match status" value="1"/>
</dbReference>
<proteinExistence type="predicted"/>
<feature type="domain" description="Non-haem dioxygenase N-terminal" evidence="3">
    <location>
        <begin position="32"/>
        <end position="104"/>
    </location>
</feature>
<reference evidence="4" key="2">
    <citation type="journal article" date="2024" name="Plant">
        <title>Genomic evolution and insights into agronomic trait innovations of Sesamum species.</title>
        <authorList>
            <person name="Miao H."/>
            <person name="Wang L."/>
            <person name="Qu L."/>
            <person name="Liu H."/>
            <person name="Sun Y."/>
            <person name="Le M."/>
            <person name="Wang Q."/>
            <person name="Wei S."/>
            <person name="Zheng Y."/>
            <person name="Lin W."/>
            <person name="Duan Y."/>
            <person name="Cao H."/>
            <person name="Xiong S."/>
            <person name="Wang X."/>
            <person name="Wei L."/>
            <person name="Li C."/>
            <person name="Ma Q."/>
            <person name="Ju M."/>
            <person name="Zhao R."/>
            <person name="Li G."/>
            <person name="Mu C."/>
            <person name="Tian Q."/>
            <person name="Mei H."/>
            <person name="Zhang T."/>
            <person name="Gao T."/>
            <person name="Zhang H."/>
        </authorList>
    </citation>
    <scope>NUCLEOTIDE SEQUENCE</scope>
    <source>
        <strain evidence="4">G02</strain>
    </source>
</reference>
<comment type="caution">
    <text evidence="4">The sequence shown here is derived from an EMBL/GenBank/DDBJ whole genome shotgun (WGS) entry which is preliminary data.</text>
</comment>
<evidence type="ECO:0000313" key="4">
    <source>
        <dbReference type="EMBL" id="KAL0437376.1"/>
    </source>
</evidence>
<dbReference type="GO" id="GO:0046872">
    <property type="term" value="F:metal ion binding"/>
    <property type="evidence" value="ECO:0007669"/>
    <property type="project" value="UniProtKB-KW"/>
</dbReference>
<sequence>MEAGQEFGFFQDKEICSNYDSDRYLKPVWEMKQLTNHGVPEELMNETVKVAEEFFQLPVEDRASFYSEDPRKGCRLSTSIDYDHEKVHFWRDNLRHHCRPLEDHVGELPTNPTRYRLHMISCKIS</sequence>
<dbReference type="SUPFAM" id="SSF51197">
    <property type="entry name" value="Clavaminate synthase-like"/>
    <property type="match status" value="1"/>
</dbReference>
<organism evidence="4">
    <name type="scientific">Sesamum radiatum</name>
    <name type="common">Black benniseed</name>
    <dbReference type="NCBI Taxonomy" id="300843"/>
    <lineage>
        <taxon>Eukaryota</taxon>
        <taxon>Viridiplantae</taxon>
        <taxon>Streptophyta</taxon>
        <taxon>Embryophyta</taxon>
        <taxon>Tracheophyta</taxon>
        <taxon>Spermatophyta</taxon>
        <taxon>Magnoliopsida</taxon>
        <taxon>eudicotyledons</taxon>
        <taxon>Gunneridae</taxon>
        <taxon>Pentapetalae</taxon>
        <taxon>asterids</taxon>
        <taxon>lamiids</taxon>
        <taxon>Lamiales</taxon>
        <taxon>Pedaliaceae</taxon>
        <taxon>Sesamum</taxon>
    </lineage>
</organism>
<dbReference type="GO" id="GO:0016706">
    <property type="term" value="F:2-oxoglutarate-dependent dioxygenase activity"/>
    <property type="evidence" value="ECO:0007669"/>
    <property type="project" value="UniProtKB-ARBA"/>
</dbReference>
<evidence type="ECO:0000259" key="3">
    <source>
        <dbReference type="Pfam" id="PF14226"/>
    </source>
</evidence>
<protein>
    <recommendedName>
        <fullName evidence="3">Non-haem dioxygenase N-terminal domain-containing protein</fullName>
    </recommendedName>
</protein>
<evidence type="ECO:0000256" key="1">
    <source>
        <dbReference type="ARBA" id="ARBA00022723"/>
    </source>
</evidence>
<dbReference type="InterPro" id="IPR026992">
    <property type="entry name" value="DIOX_N"/>
</dbReference>
<accession>A0AAW2W7Y7</accession>